<gene>
    <name evidence="1" type="ORF">A3L08_08415</name>
</gene>
<accession>A0A218P9A0</accession>
<keyword evidence="2" id="KW-1185">Reference proteome</keyword>
<proteinExistence type="predicted"/>
<dbReference type="AlphaFoldDB" id="A0A218P9A0"/>
<organism evidence="1 2">
    <name type="scientific">Thermococcus pacificus</name>
    <dbReference type="NCBI Taxonomy" id="71998"/>
    <lineage>
        <taxon>Archaea</taxon>
        <taxon>Methanobacteriati</taxon>
        <taxon>Methanobacteriota</taxon>
        <taxon>Thermococci</taxon>
        <taxon>Thermococcales</taxon>
        <taxon>Thermococcaceae</taxon>
        <taxon>Thermococcus</taxon>
    </lineage>
</organism>
<dbReference type="RefSeq" id="WP_088854590.1">
    <property type="nucleotide sequence ID" value="NZ_CP015102.1"/>
</dbReference>
<name>A0A218P9A0_9EURY</name>
<dbReference type="EMBL" id="CP015102">
    <property type="protein sequence ID" value="ASJ07343.1"/>
    <property type="molecule type" value="Genomic_DNA"/>
</dbReference>
<reference evidence="1 2" key="1">
    <citation type="submission" date="2016-04" db="EMBL/GenBank/DDBJ databases">
        <title>Complete genome sequence of Thermococcus pacificus type strain P4.</title>
        <authorList>
            <person name="Oger P.M."/>
        </authorList>
    </citation>
    <scope>NUCLEOTIDE SEQUENCE [LARGE SCALE GENOMIC DNA]</scope>
    <source>
        <strain evidence="1 2">P-4</strain>
    </source>
</reference>
<protein>
    <submittedName>
        <fullName evidence="1">Uncharacterized protein</fullName>
    </submittedName>
</protein>
<evidence type="ECO:0000313" key="1">
    <source>
        <dbReference type="EMBL" id="ASJ07343.1"/>
    </source>
</evidence>
<sequence>MALHSRPDGFVYDDDTGKGIIFTGSKRGSTIAVNFVAYLKMSAVENARPLYAAVGIEKLREEPSEFWTEDLLTDVIRGRGIKVHSLEIHNGKEIITATLKLEMGVIAHGRPSSYDVKELSDAVLGLIMDIVDEIIYWDHYVPEEDDFGDGLTWEFTDSWKSEDQSVDIFGSIEFWWEQFHGEEKP</sequence>
<evidence type="ECO:0000313" key="2">
    <source>
        <dbReference type="Proteomes" id="UP000197418"/>
    </source>
</evidence>
<dbReference type="Proteomes" id="UP000197418">
    <property type="component" value="Chromosome"/>
</dbReference>
<dbReference type="KEGG" id="tpaf:A3L08_08415"/>
<dbReference type="GeneID" id="33316289"/>
<dbReference type="OrthoDB" id="384825at2157"/>